<protein>
    <submittedName>
        <fullName evidence="2">Uncharacterized protein</fullName>
    </submittedName>
</protein>
<dbReference type="HOGENOM" id="CLU_2463373_0_0_4"/>
<evidence type="ECO:0000313" key="2">
    <source>
        <dbReference type="EMBL" id="AGX86792.1"/>
    </source>
</evidence>
<sequence>MLTPVGAPDDPRPRSSSIGVDAPMPGLGPGTAESRLPSLLQRGRKRCTATDVGAMEVAMQRWGKRLALTVPGSAGQCSHARHPRWQAT</sequence>
<name>U5N5Z9_9BURK</name>
<dbReference type="AlphaFoldDB" id="U5N5Z9"/>
<gene>
    <name evidence="2" type="ORF">Cenrod_0685</name>
</gene>
<evidence type="ECO:0000313" key="3">
    <source>
        <dbReference type="Proteomes" id="UP000017184"/>
    </source>
</evidence>
<organism evidence="2 3">
    <name type="scientific">Candidatus Symbiobacter mobilis CR</name>
    <dbReference type="NCBI Taxonomy" id="946483"/>
    <lineage>
        <taxon>Bacteria</taxon>
        <taxon>Pseudomonadati</taxon>
        <taxon>Pseudomonadota</taxon>
        <taxon>Betaproteobacteria</taxon>
        <taxon>Burkholderiales</taxon>
        <taxon>Comamonadaceae</taxon>
    </lineage>
</organism>
<dbReference type="Proteomes" id="UP000017184">
    <property type="component" value="Chromosome"/>
</dbReference>
<accession>U5N5Z9</accession>
<evidence type="ECO:0000256" key="1">
    <source>
        <dbReference type="SAM" id="MobiDB-lite"/>
    </source>
</evidence>
<proteinExistence type="predicted"/>
<dbReference type="EMBL" id="CP004885">
    <property type="protein sequence ID" value="AGX86792.1"/>
    <property type="molecule type" value="Genomic_DNA"/>
</dbReference>
<dbReference type="KEGG" id="cbx:Cenrod_0685"/>
<keyword evidence="3" id="KW-1185">Reference proteome</keyword>
<reference evidence="2 3" key="1">
    <citation type="journal article" date="2013" name="Genome Biol.">
        <title>Genomic analysis reveals key aspects of prokaryotic symbiosis in the phototrophic consortium "Chlorochromatium aggregatum".</title>
        <authorList>
            <person name="Liu Z."/>
            <person name="Muller J."/>
            <person name="Li T."/>
            <person name="Alvey R.M."/>
            <person name="Vogl K."/>
            <person name="Frigaard N.U."/>
            <person name="Rockwell N.C."/>
            <person name="Boyd E.S."/>
            <person name="Tomsho L.P."/>
            <person name="Schuster S.C."/>
            <person name="Henke P."/>
            <person name="Rohde M."/>
            <person name="Overmann J."/>
            <person name="Bryant D.A."/>
        </authorList>
    </citation>
    <scope>NUCLEOTIDE SEQUENCE [LARGE SCALE GENOMIC DNA]</scope>
    <source>
        <strain evidence="2">CR</strain>
    </source>
</reference>
<feature type="region of interest" description="Disordered" evidence="1">
    <location>
        <begin position="1"/>
        <end position="39"/>
    </location>
</feature>